<evidence type="ECO:0000259" key="4">
    <source>
        <dbReference type="PROSITE" id="PS01124"/>
    </source>
</evidence>
<keyword evidence="1" id="KW-0805">Transcription regulation</keyword>
<dbReference type="RefSeq" id="WP_068848209.1">
    <property type="nucleotide sequence ID" value="NZ_LYDR01000099.1"/>
</dbReference>
<dbReference type="GO" id="GO:0043565">
    <property type="term" value="F:sequence-specific DNA binding"/>
    <property type="evidence" value="ECO:0007669"/>
    <property type="project" value="InterPro"/>
</dbReference>
<comment type="caution">
    <text evidence="5">The sequence shown here is derived from an EMBL/GenBank/DDBJ whole genome shotgun (WGS) entry which is preliminary data.</text>
</comment>
<dbReference type="InterPro" id="IPR050204">
    <property type="entry name" value="AraC_XylS_family_regulators"/>
</dbReference>
<dbReference type="SUPFAM" id="SSF46689">
    <property type="entry name" value="Homeodomain-like"/>
    <property type="match status" value="2"/>
</dbReference>
<dbReference type="InterPro" id="IPR020449">
    <property type="entry name" value="Tscrpt_reg_AraC-type_HTH"/>
</dbReference>
<dbReference type="NCBIfam" id="TIGR00229">
    <property type="entry name" value="sensory_box"/>
    <property type="match status" value="1"/>
</dbReference>
<keyword evidence="3" id="KW-0804">Transcription</keyword>
<dbReference type="PROSITE" id="PS01124">
    <property type="entry name" value="HTH_ARAC_FAMILY_2"/>
    <property type="match status" value="1"/>
</dbReference>
<gene>
    <name evidence="5" type="ORF">A6X21_05230</name>
</gene>
<dbReference type="InterPro" id="IPR035965">
    <property type="entry name" value="PAS-like_dom_sf"/>
</dbReference>
<reference evidence="5 6" key="1">
    <citation type="submission" date="2016-05" db="EMBL/GenBank/DDBJ databases">
        <title>Genomic and physiological characterization of Planctopirus sp. isolated from fresh water lake.</title>
        <authorList>
            <person name="Subhash Y."/>
            <person name="Ramana C."/>
        </authorList>
    </citation>
    <scope>NUCLEOTIDE SEQUENCE [LARGE SCALE GENOMIC DNA]</scope>
    <source>
        <strain evidence="5 6">JC280</strain>
    </source>
</reference>
<dbReference type="InterPro" id="IPR018062">
    <property type="entry name" value="HTH_AraC-typ_CS"/>
</dbReference>
<accession>A0A1C3ECA8</accession>
<dbReference type="InterPro" id="IPR018060">
    <property type="entry name" value="HTH_AraC"/>
</dbReference>
<dbReference type="PANTHER" id="PTHR46796">
    <property type="entry name" value="HTH-TYPE TRANSCRIPTIONAL ACTIVATOR RHAS-RELATED"/>
    <property type="match status" value="1"/>
</dbReference>
<dbReference type="OrthoDB" id="9806208at2"/>
<proteinExistence type="predicted"/>
<evidence type="ECO:0000313" key="5">
    <source>
        <dbReference type="EMBL" id="ODA30861.1"/>
    </source>
</evidence>
<keyword evidence="2" id="KW-0238">DNA-binding</keyword>
<dbReference type="GO" id="GO:0003700">
    <property type="term" value="F:DNA-binding transcription factor activity"/>
    <property type="evidence" value="ECO:0007669"/>
    <property type="project" value="InterPro"/>
</dbReference>
<evidence type="ECO:0000256" key="2">
    <source>
        <dbReference type="ARBA" id="ARBA00023125"/>
    </source>
</evidence>
<organism evidence="5 6">
    <name type="scientific">Planctopirus hydrillae</name>
    <dbReference type="NCBI Taxonomy" id="1841610"/>
    <lineage>
        <taxon>Bacteria</taxon>
        <taxon>Pseudomonadati</taxon>
        <taxon>Planctomycetota</taxon>
        <taxon>Planctomycetia</taxon>
        <taxon>Planctomycetales</taxon>
        <taxon>Planctomycetaceae</taxon>
        <taxon>Planctopirus</taxon>
    </lineage>
</organism>
<dbReference type="Pfam" id="PF08448">
    <property type="entry name" value="PAS_4"/>
    <property type="match status" value="1"/>
</dbReference>
<dbReference type="Gene3D" id="1.10.10.60">
    <property type="entry name" value="Homeodomain-like"/>
    <property type="match status" value="2"/>
</dbReference>
<dbReference type="PANTHER" id="PTHR46796:SF13">
    <property type="entry name" value="HTH-TYPE TRANSCRIPTIONAL ACTIVATOR RHAS"/>
    <property type="match status" value="1"/>
</dbReference>
<dbReference type="STRING" id="1841610.A6X21_05230"/>
<feature type="domain" description="HTH araC/xylS-type" evidence="4">
    <location>
        <begin position="148"/>
        <end position="246"/>
    </location>
</feature>
<dbReference type="SMART" id="SM00342">
    <property type="entry name" value="HTH_ARAC"/>
    <property type="match status" value="1"/>
</dbReference>
<dbReference type="EMBL" id="LYDR01000099">
    <property type="protein sequence ID" value="ODA30861.1"/>
    <property type="molecule type" value="Genomic_DNA"/>
</dbReference>
<dbReference type="AlphaFoldDB" id="A0A1C3ECA8"/>
<name>A0A1C3ECA8_9PLAN</name>
<dbReference type="Proteomes" id="UP000094828">
    <property type="component" value="Unassembled WGS sequence"/>
</dbReference>
<dbReference type="SUPFAM" id="SSF55785">
    <property type="entry name" value="PYP-like sensor domain (PAS domain)"/>
    <property type="match status" value="1"/>
</dbReference>
<dbReference type="PRINTS" id="PR00032">
    <property type="entry name" value="HTHARAC"/>
</dbReference>
<dbReference type="InterPro" id="IPR009057">
    <property type="entry name" value="Homeodomain-like_sf"/>
</dbReference>
<dbReference type="PROSITE" id="PS00041">
    <property type="entry name" value="HTH_ARAC_FAMILY_1"/>
    <property type="match status" value="1"/>
</dbReference>
<dbReference type="InterPro" id="IPR000014">
    <property type="entry name" value="PAS"/>
</dbReference>
<evidence type="ECO:0000256" key="1">
    <source>
        <dbReference type="ARBA" id="ARBA00023015"/>
    </source>
</evidence>
<evidence type="ECO:0000256" key="3">
    <source>
        <dbReference type="ARBA" id="ARBA00023163"/>
    </source>
</evidence>
<protein>
    <submittedName>
        <fullName evidence="5">Transcriptional regulator</fullName>
    </submittedName>
</protein>
<keyword evidence="6" id="KW-1185">Reference proteome</keyword>
<dbReference type="InterPro" id="IPR013656">
    <property type="entry name" value="PAS_4"/>
</dbReference>
<evidence type="ECO:0000313" key="6">
    <source>
        <dbReference type="Proteomes" id="UP000094828"/>
    </source>
</evidence>
<dbReference type="Pfam" id="PF12833">
    <property type="entry name" value="HTH_18"/>
    <property type="match status" value="1"/>
</dbReference>
<sequence>MDHDAGQFQKAFFSCQPLAESLMSLFDSMPQTYFYAKDRNSRFVKVNHLFVEKHGLSHESEAIGRSDFDFHPPVMAEAYIAEDQRVMESRRPLGGQLWQVIHRRVSIRWYVSTKTPLFDLSGEVIGLAGAMYEVAEPEQMTHHFQELLPVINYVEEHYAETIVMAEMAKLAGLSSTHFNRRFQELLRMTPTQYLRQVRIQTARQLLTFTSRSLADIAADTGFTDQSHFTKRFRESTGLTPEAYRKKFLSRQGTGR</sequence>
<dbReference type="Gene3D" id="3.30.450.20">
    <property type="entry name" value="PAS domain"/>
    <property type="match status" value="1"/>
</dbReference>